<feature type="domain" description="Response regulatory" evidence="3">
    <location>
        <begin position="13"/>
        <end position="126"/>
    </location>
</feature>
<evidence type="ECO:0000256" key="1">
    <source>
        <dbReference type="ARBA" id="ARBA00022553"/>
    </source>
</evidence>
<evidence type="ECO:0000256" key="2">
    <source>
        <dbReference type="PROSITE-ProRule" id="PRU00169"/>
    </source>
</evidence>
<dbReference type="Gene3D" id="3.40.50.2300">
    <property type="match status" value="1"/>
</dbReference>
<keyword evidence="1 2" id="KW-0597">Phosphoprotein</keyword>
<dbReference type="InterPro" id="IPR011006">
    <property type="entry name" value="CheY-like_superfamily"/>
</dbReference>
<dbReference type="EMBL" id="JALMLT010000001">
    <property type="protein sequence ID" value="MDT8758467.1"/>
    <property type="molecule type" value="Genomic_DNA"/>
</dbReference>
<feature type="modified residue" description="4-aspartylphosphate" evidence="2">
    <location>
        <position position="62"/>
    </location>
</feature>
<dbReference type="PROSITE" id="PS50110">
    <property type="entry name" value="RESPONSE_REGULATORY"/>
    <property type="match status" value="1"/>
</dbReference>
<sequence>MTSSSKAPDFRPLVLLVEDEDSVRRSLQLFLTGRGYRVRAFAAVAPVIADATCGEAALLVADYRLPDGDGITLLTGLRGRGWTGRAVLVTAFPSERLTSSARSAGYANVIEKPLRHQELLSSLGAA</sequence>
<accession>A0ABU3N1V4</accession>
<name>A0ABU3N1V4_9SPHN</name>
<proteinExistence type="predicted"/>
<dbReference type="SMART" id="SM00448">
    <property type="entry name" value="REC"/>
    <property type="match status" value="1"/>
</dbReference>
<evidence type="ECO:0000259" key="3">
    <source>
        <dbReference type="PROSITE" id="PS50110"/>
    </source>
</evidence>
<organism evidence="4">
    <name type="scientific">Sphingomonas psychrotolerans</name>
    <dbReference type="NCBI Taxonomy" id="1327635"/>
    <lineage>
        <taxon>Bacteria</taxon>
        <taxon>Pseudomonadati</taxon>
        <taxon>Pseudomonadota</taxon>
        <taxon>Alphaproteobacteria</taxon>
        <taxon>Sphingomonadales</taxon>
        <taxon>Sphingomonadaceae</taxon>
        <taxon>Sphingomonas</taxon>
    </lineage>
</organism>
<comment type="caution">
    <text evidence="4">The sequence shown here is derived from an EMBL/GenBank/DDBJ whole genome shotgun (WGS) entry which is preliminary data.</text>
</comment>
<dbReference type="InterPro" id="IPR001789">
    <property type="entry name" value="Sig_transdc_resp-reg_receiver"/>
</dbReference>
<dbReference type="PANTHER" id="PTHR44591:SF25">
    <property type="entry name" value="CHEMOTAXIS TWO-COMPONENT RESPONSE REGULATOR"/>
    <property type="match status" value="1"/>
</dbReference>
<dbReference type="SUPFAM" id="SSF52172">
    <property type="entry name" value="CheY-like"/>
    <property type="match status" value="1"/>
</dbReference>
<gene>
    <name evidence="4" type="ORF">MZO42_07140</name>
</gene>
<dbReference type="Pfam" id="PF00072">
    <property type="entry name" value="Response_reg"/>
    <property type="match status" value="1"/>
</dbReference>
<protein>
    <submittedName>
        <fullName evidence="4">Response regulator</fullName>
    </submittedName>
</protein>
<evidence type="ECO:0000313" key="4">
    <source>
        <dbReference type="EMBL" id="MDT8758467.1"/>
    </source>
</evidence>
<dbReference type="PANTHER" id="PTHR44591">
    <property type="entry name" value="STRESS RESPONSE REGULATOR PROTEIN 1"/>
    <property type="match status" value="1"/>
</dbReference>
<dbReference type="InterPro" id="IPR050595">
    <property type="entry name" value="Bact_response_regulator"/>
</dbReference>
<reference evidence="4" key="1">
    <citation type="submission" date="2022-04" db="EMBL/GenBank/DDBJ databases">
        <title>Tomato heritable bacteria conferring resistance against bacterial wilt.</title>
        <authorList>
            <person name="Yin J."/>
        </authorList>
    </citation>
    <scope>NUCLEOTIDE SEQUENCE</scope>
    <source>
        <strain evidence="4">Cra20</strain>
    </source>
</reference>